<gene>
    <name evidence="1" type="ORF">EVA92_03155</name>
</gene>
<dbReference type="PANTHER" id="PTHR35175:SF1">
    <property type="entry name" value="OXIDOREDUCTASE"/>
    <property type="match status" value="1"/>
</dbReference>
<evidence type="ECO:0000313" key="1">
    <source>
        <dbReference type="EMBL" id="RZO26272.1"/>
    </source>
</evidence>
<proteinExistence type="predicted"/>
<dbReference type="AlphaFoldDB" id="A0A520MYG2"/>
<dbReference type="PANTHER" id="PTHR35175">
    <property type="entry name" value="DUF1289 DOMAIN-CONTAINING PROTEIN"/>
    <property type="match status" value="1"/>
</dbReference>
<sequence length="152" mass="17780">MSNNFLIKTPCIGICSTTYGDEICRGCKRFSHEVTSWIKYSDEEKDNVNRRLQSFKKLILSEKFLISDKNLLKKSLDEAKIMYNEKLEPICWLFDLLRAVSQDSLDLSSFGIKVKESYSENTLSDLKDLINKEFFELSSAHYQRYIKNLNII</sequence>
<evidence type="ECO:0000313" key="2">
    <source>
        <dbReference type="Proteomes" id="UP000315825"/>
    </source>
</evidence>
<reference evidence="1 2" key="1">
    <citation type="submission" date="2019-02" db="EMBL/GenBank/DDBJ databases">
        <title>Prokaryotic population dynamics and viral predation in marine succession experiment using metagenomics: the confinement effect.</title>
        <authorList>
            <person name="Haro-Moreno J.M."/>
            <person name="Rodriguez-Valera F."/>
            <person name="Lopez-Perez M."/>
        </authorList>
    </citation>
    <scope>NUCLEOTIDE SEQUENCE [LARGE SCALE GENOMIC DNA]</scope>
    <source>
        <strain evidence="1">MED-G159</strain>
    </source>
</reference>
<comment type="caution">
    <text evidence="1">The sequence shown here is derived from an EMBL/GenBank/DDBJ whole genome shotgun (WGS) entry which is preliminary data.</text>
</comment>
<dbReference type="Pfam" id="PF06945">
    <property type="entry name" value="DUF1289"/>
    <property type="match status" value="1"/>
</dbReference>
<protein>
    <submittedName>
        <fullName evidence="1">DUF1289 domain-containing protein</fullName>
    </submittedName>
</protein>
<organism evidence="1 2">
    <name type="scientific">SAR86 cluster bacterium</name>
    <dbReference type="NCBI Taxonomy" id="2030880"/>
    <lineage>
        <taxon>Bacteria</taxon>
        <taxon>Pseudomonadati</taxon>
        <taxon>Pseudomonadota</taxon>
        <taxon>Gammaproteobacteria</taxon>
        <taxon>SAR86 cluster</taxon>
    </lineage>
</organism>
<dbReference type="EMBL" id="SHBE01000005">
    <property type="protein sequence ID" value="RZO26272.1"/>
    <property type="molecule type" value="Genomic_DNA"/>
</dbReference>
<dbReference type="Proteomes" id="UP000315825">
    <property type="component" value="Unassembled WGS sequence"/>
</dbReference>
<name>A0A520MYG2_9GAMM</name>
<accession>A0A520MYG2</accession>
<dbReference type="InterPro" id="IPR010710">
    <property type="entry name" value="DUF1289"/>
</dbReference>